<organism evidence="2 3">
    <name type="scientific">Blautia luti DSM 14534 = JCM 17040</name>
    <dbReference type="NCBI Taxonomy" id="649762"/>
    <lineage>
        <taxon>Bacteria</taxon>
        <taxon>Bacillati</taxon>
        <taxon>Bacillota</taxon>
        <taxon>Clostridia</taxon>
        <taxon>Lachnospirales</taxon>
        <taxon>Lachnospiraceae</taxon>
        <taxon>Blautia</taxon>
    </lineage>
</organism>
<sequence>MAKQHDKQFKLDAVQYYQDSMLLDNRSIDVVYKTEEKPRLDYFIMEKYWSRALEIYEEIANLDEDIFIKVNSDKVPVVLANKYTNDFDYNVCKKIIREVEKNARKQNSNPLFSVSSLIDVDDIVPQQVGIWYHQKKGEAEQLGLRIEELRFEKKQYEDKKKQFKKPKGMKAGLCLFVTFSALGVFFPLICALINHMNTLECLCLPIISLALFGICTLSTFIYLALLLRWKNVDMEGVRHESDS</sequence>
<evidence type="ECO:0000313" key="2">
    <source>
        <dbReference type="EMBL" id="MTD62081.1"/>
    </source>
</evidence>
<protein>
    <submittedName>
        <fullName evidence="2">Uncharacterized protein</fullName>
    </submittedName>
</protein>
<reference evidence="2 3" key="1">
    <citation type="submission" date="2019-11" db="EMBL/GenBank/DDBJ databases">
        <title>Draft genome sequence of Blautia luti DSM 14534T, isolated from human stool.</title>
        <authorList>
            <person name="Ortiz R."/>
            <person name="Melis-Arcos F."/>
            <person name="Covarrubias P."/>
            <person name="Cardenas J.P."/>
            <person name="Perez-Donoso J."/>
            <person name="Almonacid D."/>
        </authorList>
    </citation>
    <scope>NUCLEOTIDE SEQUENCE [LARGE SCALE GENOMIC DNA]</scope>
    <source>
        <strain evidence="2 3">DSM 14534</strain>
    </source>
</reference>
<dbReference type="RefSeq" id="WP_154780686.1">
    <property type="nucleotide sequence ID" value="NZ_WMBC01000011.1"/>
</dbReference>
<keyword evidence="1" id="KW-0812">Transmembrane</keyword>
<dbReference type="AlphaFoldDB" id="A0A844GN29"/>
<evidence type="ECO:0000256" key="1">
    <source>
        <dbReference type="SAM" id="Phobius"/>
    </source>
</evidence>
<name>A0A844GN29_9FIRM</name>
<feature type="transmembrane region" description="Helical" evidence="1">
    <location>
        <begin position="206"/>
        <end position="227"/>
    </location>
</feature>
<comment type="caution">
    <text evidence="2">The sequence shown here is derived from an EMBL/GenBank/DDBJ whole genome shotgun (WGS) entry which is preliminary data.</text>
</comment>
<feature type="transmembrane region" description="Helical" evidence="1">
    <location>
        <begin position="171"/>
        <end position="194"/>
    </location>
</feature>
<dbReference type="EMBL" id="WMBC01000011">
    <property type="protein sequence ID" value="MTD62081.1"/>
    <property type="molecule type" value="Genomic_DNA"/>
</dbReference>
<keyword evidence="1" id="KW-0472">Membrane</keyword>
<gene>
    <name evidence="2" type="ORF">GKZ57_12700</name>
</gene>
<proteinExistence type="predicted"/>
<keyword evidence="1" id="KW-1133">Transmembrane helix</keyword>
<dbReference type="Proteomes" id="UP000437824">
    <property type="component" value="Unassembled WGS sequence"/>
</dbReference>
<evidence type="ECO:0000313" key="3">
    <source>
        <dbReference type="Proteomes" id="UP000437824"/>
    </source>
</evidence>
<accession>A0A844GN29</accession>